<dbReference type="RefSeq" id="WP_258210661.1">
    <property type="nucleotide sequence ID" value="NZ_CP102734.1"/>
</dbReference>
<sequence length="236" mass="26377">MNNTLTNNKIKNYAKLKDKKYRNLWNLFIIEGQHLITEAQNSEIEILDILTSDPKMDGTLVNETIIKKISSSITPPKIIAICKKPLAKELKNKVILLDNLQDPGNVGNIIRNAKAFGFSDVIVSGVDIFNPKVIQASQGAIFQINCFNLKKSSEHFLQTKSANYQIIGSFLDLEAQQIDSLKVAEKHIIIFGNEGQGISKNLVNFIDKKIYIPIDFESLNVASAAAIILYKLRGNF</sequence>
<dbReference type="PANTHER" id="PTHR43191:SF2">
    <property type="entry name" value="RRNA METHYLTRANSFERASE 3, MITOCHONDRIAL"/>
    <property type="match status" value="1"/>
</dbReference>
<evidence type="ECO:0000256" key="3">
    <source>
        <dbReference type="ARBA" id="ARBA00022679"/>
    </source>
</evidence>
<evidence type="ECO:0000313" key="6">
    <source>
        <dbReference type="EMBL" id="UVD81487.1"/>
    </source>
</evidence>
<name>A0ABY5R9N9_9MOLU</name>
<dbReference type="SUPFAM" id="SSF55315">
    <property type="entry name" value="L30e-like"/>
    <property type="match status" value="1"/>
</dbReference>
<dbReference type="Proteomes" id="UP001059252">
    <property type="component" value="Chromosome"/>
</dbReference>
<dbReference type="SUPFAM" id="SSF75217">
    <property type="entry name" value="alpha/beta knot"/>
    <property type="match status" value="1"/>
</dbReference>
<reference evidence="6" key="1">
    <citation type="submission" date="2022-08" db="EMBL/GenBank/DDBJ databases">
        <title>Complete genome of Mycoplasma iguanae type strain 2327.</title>
        <authorList>
            <person name="Spergser J."/>
        </authorList>
    </citation>
    <scope>NUCLEOTIDE SEQUENCE</scope>
    <source>
        <strain evidence="6">2327</strain>
    </source>
</reference>
<dbReference type="Gene3D" id="3.40.1280.10">
    <property type="match status" value="1"/>
</dbReference>
<organism evidence="6 7">
    <name type="scientific">Mycoplasma iguanae</name>
    <dbReference type="NCBI Taxonomy" id="292461"/>
    <lineage>
        <taxon>Bacteria</taxon>
        <taxon>Bacillati</taxon>
        <taxon>Mycoplasmatota</taxon>
        <taxon>Mollicutes</taxon>
        <taxon>Mycoplasmataceae</taxon>
        <taxon>Mycoplasma</taxon>
    </lineage>
</organism>
<proteinExistence type="inferred from homology"/>
<dbReference type="Gene3D" id="3.30.1330.30">
    <property type="match status" value="1"/>
</dbReference>
<dbReference type="InterPro" id="IPR053888">
    <property type="entry name" value="MRM3-like_sub_bind"/>
</dbReference>
<keyword evidence="2 6" id="KW-0489">Methyltransferase</keyword>
<gene>
    <name evidence="6" type="ORF">NV226_01995</name>
</gene>
<protein>
    <submittedName>
        <fullName evidence="6">RNA methyltransferase</fullName>
    </submittedName>
</protein>
<evidence type="ECO:0000256" key="1">
    <source>
        <dbReference type="ARBA" id="ARBA00007228"/>
    </source>
</evidence>
<dbReference type="CDD" id="cd18095">
    <property type="entry name" value="SpoU-like_rRNA-MTase"/>
    <property type="match status" value="1"/>
</dbReference>
<evidence type="ECO:0000259" key="5">
    <source>
        <dbReference type="Pfam" id="PF22435"/>
    </source>
</evidence>
<evidence type="ECO:0000256" key="2">
    <source>
        <dbReference type="ARBA" id="ARBA00022603"/>
    </source>
</evidence>
<feature type="domain" description="tRNA/rRNA methyltransferase SpoU type" evidence="4">
    <location>
        <begin position="94"/>
        <end position="230"/>
    </location>
</feature>
<comment type="similarity">
    <text evidence="1">Belongs to the class IV-like SAM-binding methyltransferase superfamily. RNA methyltransferase TrmH family.</text>
</comment>
<dbReference type="EMBL" id="CP102734">
    <property type="protein sequence ID" value="UVD81487.1"/>
    <property type="molecule type" value="Genomic_DNA"/>
</dbReference>
<keyword evidence="7" id="KW-1185">Reference proteome</keyword>
<dbReference type="GO" id="GO:0032259">
    <property type="term" value="P:methylation"/>
    <property type="evidence" value="ECO:0007669"/>
    <property type="project" value="UniProtKB-KW"/>
</dbReference>
<evidence type="ECO:0000259" key="4">
    <source>
        <dbReference type="Pfam" id="PF00588"/>
    </source>
</evidence>
<dbReference type="InterPro" id="IPR051259">
    <property type="entry name" value="rRNA_Methyltransferase"/>
</dbReference>
<accession>A0ABY5R9N9</accession>
<dbReference type="InterPro" id="IPR029064">
    <property type="entry name" value="Ribosomal_eL30-like_sf"/>
</dbReference>
<dbReference type="InterPro" id="IPR029028">
    <property type="entry name" value="Alpha/beta_knot_MTases"/>
</dbReference>
<dbReference type="InterPro" id="IPR029026">
    <property type="entry name" value="tRNA_m1G_MTases_N"/>
</dbReference>
<feature type="domain" description="MRM3-like substrate binding" evidence="5">
    <location>
        <begin position="7"/>
        <end position="80"/>
    </location>
</feature>
<dbReference type="Pfam" id="PF00588">
    <property type="entry name" value="SpoU_methylase"/>
    <property type="match status" value="1"/>
</dbReference>
<dbReference type="PANTHER" id="PTHR43191">
    <property type="entry name" value="RRNA METHYLTRANSFERASE 3"/>
    <property type="match status" value="1"/>
</dbReference>
<evidence type="ECO:0000313" key="7">
    <source>
        <dbReference type="Proteomes" id="UP001059252"/>
    </source>
</evidence>
<dbReference type="GO" id="GO:0008168">
    <property type="term" value="F:methyltransferase activity"/>
    <property type="evidence" value="ECO:0007669"/>
    <property type="project" value="UniProtKB-KW"/>
</dbReference>
<keyword evidence="3" id="KW-0808">Transferase</keyword>
<dbReference type="Pfam" id="PF22435">
    <property type="entry name" value="MRM3-like_sub_bind"/>
    <property type="match status" value="1"/>
</dbReference>
<dbReference type="InterPro" id="IPR001537">
    <property type="entry name" value="SpoU_MeTrfase"/>
</dbReference>